<feature type="compositionally biased region" description="Polar residues" evidence="6">
    <location>
        <begin position="384"/>
        <end position="396"/>
    </location>
</feature>
<evidence type="ECO:0000259" key="7">
    <source>
        <dbReference type="PROSITE" id="PS50071"/>
    </source>
</evidence>
<keyword evidence="4" id="KW-0862">Zinc</keyword>
<evidence type="ECO:0000256" key="1">
    <source>
        <dbReference type="ARBA" id="ARBA00023125"/>
    </source>
</evidence>
<feature type="compositionally biased region" description="Polar residues" evidence="6">
    <location>
        <begin position="1026"/>
        <end position="1047"/>
    </location>
</feature>
<feature type="compositionally biased region" description="Basic and acidic residues" evidence="6">
    <location>
        <begin position="194"/>
        <end position="220"/>
    </location>
</feature>
<dbReference type="Gene3D" id="1.10.10.60">
    <property type="entry name" value="Homeodomain-like"/>
    <property type="match status" value="1"/>
</dbReference>
<dbReference type="KEGG" id="ovi:T265_13466"/>
<organism evidence="9 10">
    <name type="scientific">Opisthorchis viverrini</name>
    <name type="common">Southeast Asian liver fluke</name>
    <dbReference type="NCBI Taxonomy" id="6198"/>
    <lineage>
        <taxon>Eukaryota</taxon>
        <taxon>Metazoa</taxon>
        <taxon>Spiralia</taxon>
        <taxon>Lophotrochozoa</taxon>
        <taxon>Platyhelminthes</taxon>
        <taxon>Trematoda</taxon>
        <taxon>Digenea</taxon>
        <taxon>Opisthorchiida</taxon>
        <taxon>Opisthorchiata</taxon>
        <taxon>Opisthorchiidae</taxon>
        <taxon>Opisthorchis</taxon>
    </lineage>
</organism>
<feature type="domain" description="C2H2-type" evidence="8">
    <location>
        <begin position="119"/>
        <end position="141"/>
    </location>
</feature>
<dbReference type="SUPFAM" id="SSF46689">
    <property type="entry name" value="Homeodomain-like"/>
    <property type="match status" value="1"/>
</dbReference>
<feature type="region of interest" description="Disordered" evidence="6">
    <location>
        <begin position="955"/>
        <end position="1066"/>
    </location>
</feature>
<evidence type="ECO:0000313" key="10">
    <source>
        <dbReference type="Proteomes" id="UP000054324"/>
    </source>
</evidence>
<reference evidence="9 10" key="1">
    <citation type="submission" date="2013-11" db="EMBL/GenBank/DDBJ databases">
        <title>Opisthorchis viverrini - life in the bile duct.</title>
        <authorList>
            <person name="Young N.D."/>
            <person name="Nagarajan N."/>
            <person name="Lin S.J."/>
            <person name="Korhonen P.K."/>
            <person name="Jex A.R."/>
            <person name="Hall R.S."/>
            <person name="Safavi-Hemami H."/>
            <person name="Kaewkong W."/>
            <person name="Bertrand D."/>
            <person name="Gao S."/>
            <person name="Seet Q."/>
            <person name="Wongkham S."/>
            <person name="Teh B.T."/>
            <person name="Wongkham C."/>
            <person name="Intapan P.M."/>
            <person name="Maleewong W."/>
            <person name="Yang X."/>
            <person name="Hu M."/>
            <person name="Wang Z."/>
            <person name="Hofmann A."/>
            <person name="Sternberg P.W."/>
            <person name="Tan P."/>
            <person name="Wang J."/>
            <person name="Gasser R.B."/>
        </authorList>
    </citation>
    <scope>NUCLEOTIDE SEQUENCE [LARGE SCALE GENOMIC DNA]</scope>
</reference>
<feature type="compositionally biased region" description="Polar residues" evidence="6">
    <location>
        <begin position="1054"/>
        <end position="1064"/>
    </location>
</feature>
<sequence>FYSRPPHKPRACPGQGTLTRHDTVVSCHTESHNSLFYPDAALCFASGVTTLVKKFGEFFTLITFAAHPRKRMGLLPLLNAVDVLILHCPLCCFHTHWLAQLETHFNLEHDSETVDFMLYQCSRCQKIASSKSFLTEHLELHHKSPVLKHNGRSEAIDNEVGAGAGGGCGSVVLENGLIDQHSSENSNDSNASMELKENRKNSEHSSPQTRDDGISKSEKKPGAYVKTLFVGQLCGRSSVRTENVSQNGPMLGIQHQCLFCEYTTAHPKQLSEHYARHGIRQLRLPLELENSVSSMAEPRSSPEKSMHSAPDSTRSVLTQLRSNPLAAMDELAKFVASGSHRYDLPPALMAPVLSSQIKVRESSKSTSSHQSIRDHLDRRDCTGRENSATSSNSSFCCASYHPTGNRRKRHSSCEALLHSQHKRFAEDRDYNTLEEMQPNFTRLLTCNEPHRDKSLNPSYPFRSSDLIAAAQLMERASTKSGIDNVHDVLASSAKRTTSPPPHVSALQTSYSRLSPLQASLSTGVNPLLISALMSSGCWPFSNQLSNECDGVKNLLNGSLESSQSASLLSTINRTPASGFPPVLSPVSTAVSPNPYKMNQSRSPKLHSSALTSTTTSSLIQAVKQIPDATTSQSPSQFSHSSPMAFGGGSNVPSMTSRSFINCPPFSSLSNQANNTNAMLNQQLAFPIPLNFLGNGTLNNDPSQSALANALSAWCHQHIETSNLLPYNLSGTGLTSGSTATSTVNNESNLIANLFSSTSCPMDIKTSLLPNRDSPNNSMAHTSHTTTRTNYPGEMVLPNVTENGMISPLRNPLTNTPFGNAASTLNCNTSPFVPFTSSAKYNSSQETQPNIAISQPSSLAAMMAAAAAAMAGICRPNSRDVYNLGITSTANNTGGTGSGNGGAEHSRLADDEVEEERSEEEVDTEVDEFMQEILLHREGRGGSASPGMGTVDFLESKAAKHSRPPSRMNGETRGEKGSCLVTPEKDTADGCTTEVKSHSRSAPGLSSNNISPSSLSTESRRSELSYTGHQRGTQDSLLNRNSAFSDVSANEGDHTCTSSTNQGPSNVVGPSGLFSIRRAVGLSRTNLPFPARKRLFGWLVDHLREPYPSEEEKMMLAMETGLSRTTVNNWFINARRRYVKPLMQGRLVLQSGVFKTVSSESCTPISPSSPTSTSGYNAAQTSPNASAFPSTVKPNCTQNAMSDNPLNMVRGERPGSRRGSTVSQFSLPFSSSVFPSTNASATSLIGEVPSIPSSLAAAAAATSPFNSNLFQQQAITSVLSSQKTGSGEGLSAMAIAAAAAAAFARAGISASNSVSDPGTVFTSAFSTALGSSLSSSSPNSLPHLTTLSDSSLELNALDKSSLMSKSILCATNSEKLSGD</sequence>
<feature type="compositionally biased region" description="Basic and acidic residues" evidence="6">
    <location>
        <begin position="371"/>
        <end position="383"/>
    </location>
</feature>
<dbReference type="OrthoDB" id="10056939at2759"/>
<dbReference type="InterPro" id="IPR009057">
    <property type="entry name" value="Homeodomain-like_sf"/>
</dbReference>
<feature type="compositionally biased region" description="Low complexity" evidence="6">
    <location>
        <begin position="1158"/>
        <end position="1173"/>
    </location>
</feature>
<dbReference type="Pfam" id="PF05920">
    <property type="entry name" value="Homeobox_KN"/>
    <property type="match status" value="1"/>
</dbReference>
<feature type="region of interest" description="Disordered" evidence="6">
    <location>
        <begin position="180"/>
        <end position="220"/>
    </location>
</feature>
<dbReference type="InterPro" id="IPR008422">
    <property type="entry name" value="KN_HD"/>
</dbReference>
<evidence type="ECO:0000256" key="5">
    <source>
        <dbReference type="PROSITE-ProRule" id="PRU00108"/>
    </source>
</evidence>
<evidence type="ECO:0000256" key="2">
    <source>
        <dbReference type="ARBA" id="ARBA00023155"/>
    </source>
</evidence>
<keyword evidence="4" id="KW-0479">Metal-binding</keyword>
<evidence type="ECO:0008006" key="11">
    <source>
        <dbReference type="Google" id="ProtNLM"/>
    </source>
</evidence>
<dbReference type="SMART" id="SM00389">
    <property type="entry name" value="HOX"/>
    <property type="match status" value="1"/>
</dbReference>
<evidence type="ECO:0000256" key="3">
    <source>
        <dbReference type="ARBA" id="ARBA00023242"/>
    </source>
</evidence>
<protein>
    <recommendedName>
        <fullName evidence="11">Homeobox domain protein</fullName>
    </recommendedName>
</protein>
<evidence type="ECO:0000256" key="6">
    <source>
        <dbReference type="SAM" id="MobiDB-lite"/>
    </source>
</evidence>
<dbReference type="GO" id="GO:0003677">
    <property type="term" value="F:DNA binding"/>
    <property type="evidence" value="ECO:0007669"/>
    <property type="project" value="UniProtKB-UniRule"/>
</dbReference>
<dbReference type="GO" id="GO:0008270">
    <property type="term" value="F:zinc ion binding"/>
    <property type="evidence" value="ECO:0007669"/>
    <property type="project" value="UniProtKB-KW"/>
</dbReference>
<evidence type="ECO:0000256" key="4">
    <source>
        <dbReference type="PROSITE-ProRule" id="PRU00042"/>
    </source>
</evidence>
<feature type="region of interest" description="Disordered" evidence="6">
    <location>
        <begin position="359"/>
        <end position="396"/>
    </location>
</feature>
<dbReference type="EMBL" id="KL596687">
    <property type="protein sequence ID" value="KER28993.1"/>
    <property type="molecule type" value="Genomic_DNA"/>
</dbReference>
<dbReference type="PROSITE" id="PS50157">
    <property type="entry name" value="ZINC_FINGER_C2H2_2"/>
    <property type="match status" value="1"/>
</dbReference>
<keyword evidence="10" id="KW-1185">Reference proteome</keyword>
<evidence type="ECO:0000313" key="9">
    <source>
        <dbReference type="EMBL" id="KER28993.1"/>
    </source>
</evidence>
<name>A0A074ZNM0_OPIVI</name>
<feature type="region of interest" description="Disordered" evidence="6">
    <location>
        <begin position="1158"/>
        <end position="1221"/>
    </location>
</feature>
<dbReference type="InterPro" id="IPR001356">
    <property type="entry name" value="HD"/>
</dbReference>
<keyword evidence="2 5" id="KW-0371">Homeobox</keyword>
<dbReference type="GO" id="GO:0005634">
    <property type="term" value="C:nucleus"/>
    <property type="evidence" value="ECO:0007669"/>
    <property type="project" value="UniProtKB-SubCell"/>
</dbReference>
<gene>
    <name evidence="9" type="ORF">T265_13466</name>
</gene>
<dbReference type="PROSITE" id="PS50071">
    <property type="entry name" value="HOMEOBOX_2"/>
    <property type="match status" value="1"/>
</dbReference>
<feature type="compositionally biased region" description="Polar residues" evidence="6">
    <location>
        <begin position="772"/>
        <end position="789"/>
    </location>
</feature>
<dbReference type="InterPro" id="IPR013087">
    <property type="entry name" value="Znf_C2H2_type"/>
</dbReference>
<feature type="compositionally biased region" description="Low complexity" evidence="6">
    <location>
        <begin position="1004"/>
        <end position="1016"/>
    </location>
</feature>
<keyword evidence="4" id="KW-0863">Zinc-finger</keyword>
<keyword evidence="1 5" id="KW-0238">DNA-binding</keyword>
<feature type="non-terminal residue" evidence="9">
    <location>
        <position position="1"/>
    </location>
</feature>
<dbReference type="CDD" id="cd00086">
    <property type="entry name" value="homeodomain"/>
    <property type="match status" value="1"/>
</dbReference>
<feature type="region of interest" description="Disordered" evidence="6">
    <location>
        <begin position="292"/>
        <end position="315"/>
    </location>
</feature>
<dbReference type="Proteomes" id="UP000054324">
    <property type="component" value="Unassembled WGS sequence"/>
</dbReference>
<feature type="compositionally biased region" description="Polar residues" evidence="6">
    <location>
        <begin position="1174"/>
        <end position="1204"/>
    </location>
</feature>
<dbReference type="Gene3D" id="3.30.160.60">
    <property type="entry name" value="Classic Zinc Finger"/>
    <property type="match status" value="1"/>
</dbReference>
<comment type="subcellular location">
    <subcellularLocation>
        <location evidence="5">Nucleus</location>
    </subcellularLocation>
</comment>
<feature type="region of interest" description="Disordered" evidence="6">
    <location>
        <begin position="765"/>
        <end position="792"/>
    </location>
</feature>
<feature type="compositionally biased region" description="Polar residues" evidence="6">
    <location>
        <begin position="183"/>
        <end position="192"/>
    </location>
</feature>
<feature type="domain" description="Homeobox" evidence="7">
    <location>
        <begin position="1103"/>
        <end position="1140"/>
    </location>
</feature>
<dbReference type="SMART" id="SM00355">
    <property type="entry name" value="ZnF_C2H2"/>
    <property type="match status" value="3"/>
</dbReference>
<dbReference type="InterPro" id="IPR050224">
    <property type="entry name" value="TALE_homeobox"/>
</dbReference>
<accession>A0A074ZNM0</accession>
<dbReference type="GO" id="GO:0006355">
    <property type="term" value="P:regulation of DNA-templated transcription"/>
    <property type="evidence" value="ECO:0007669"/>
    <property type="project" value="InterPro"/>
</dbReference>
<feature type="DNA-binding region" description="Homeobox" evidence="5">
    <location>
        <begin position="1105"/>
        <end position="1141"/>
    </location>
</feature>
<feature type="compositionally biased region" description="Acidic residues" evidence="6">
    <location>
        <begin position="910"/>
        <end position="923"/>
    </location>
</feature>
<dbReference type="STRING" id="6198.A0A074ZNM0"/>
<dbReference type="CTD" id="20327633"/>
<proteinExistence type="predicted"/>
<dbReference type="RefSeq" id="XP_009167279.1">
    <property type="nucleotide sequence ID" value="XM_009169015.1"/>
</dbReference>
<evidence type="ECO:0000259" key="8">
    <source>
        <dbReference type="PROSITE" id="PS50157"/>
    </source>
</evidence>
<keyword evidence="3 5" id="KW-0539">Nucleus</keyword>
<dbReference type="PANTHER" id="PTHR11850">
    <property type="entry name" value="HOMEOBOX PROTEIN TRANSCRIPTION FACTORS"/>
    <property type="match status" value="1"/>
</dbReference>
<feature type="region of interest" description="Disordered" evidence="6">
    <location>
        <begin position="888"/>
        <end position="923"/>
    </location>
</feature>
<dbReference type="GeneID" id="20327633"/>